<dbReference type="AlphaFoldDB" id="A0A9P3G418"/>
<evidence type="ECO:0000313" key="3">
    <source>
        <dbReference type="Proteomes" id="UP000703269"/>
    </source>
</evidence>
<dbReference type="Proteomes" id="UP000703269">
    <property type="component" value="Unassembled WGS sequence"/>
</dbReference>
<feature type="region of interest" description="Disordered" evidence="1">
    <location>
        <begin position="28"/>
        <end position="68"/>
    </location>
</feature>
<evidence type="ECO:0000313" key="2">
    <source>
        <dbReference type="EMBL" id="GJE88743.1"/>
    </source>
</evidence>
<proteinExistence type="predicted"/>
<keyword evidence="3" id="KW-1185">Reference proteome</keyword>
<feature type="compositionally biased region" description="Low complexity" evidence="1">
    <location>
        <begin position="29"/>
        <end position="39"/>
    </location>
</feature>
<evidence type="ECO:0000256" key="1">
    <source>
        <dbReference type="SAM" id="MobiDB-lite"/>
    </source>
</evidence>
<reference evidence="2 3" key="1">
    <citation type="submission" date="2021-08" db="EMBL/GenBank/DDBJ databases">
        <title>Draft Genome Sequence of Phanerochaete sordida strain YK-624.</title>
        <authorList>
            <person name="Mori T."/>
            <person name="Dohra H."/>
            <person name="Suzuki T."/>
            <person name="Kawagishi H."/>
            <person name="Hirai H."/>
        </authorList>
    </citation>
    <scope>NUCLEOTIDE SEQUENCE [LARGE SCALE GENOMIC DNA]</scope>
    <source>
        <strain evidence="2 3">YK-624</strain>
    </source>
</reference>
<protein>
    <submittedName>
        <fullName evidence="2">Uncharacterized protein</fullName>
    </submittedName>
</protein>
<accession>A0A9P3G418</accession>
<dbReference type="EMBL" id="BPQB01000010">
    <property type="protein sequence ID" value="GJE88743.1"/>
    <property type="molecule type" value="Genomic_DNA"/>
</dbReference>
<sequence length="68" mass="6913">MGRANDVVSSRTIPRVVASAPLTHAADPGASVNSVGHSAASHHHAKPAATAPSSQRNIKAVHESISLK</sequence>
<name>A0A9P3G418_9APHY</name>
<comment type="caution">
    <text evidence="2">The sequence shown here is derived from an EMBL/GenBank/DDBJ whole genome shotgun (WGS) entry which is preliminary data.</text>
</comment>
<gene>
    <name evidence="2" type="ORF">PsYK624_048260</name>
</gene>
<organism evidence="2 3">
    <name type="scientific">Phanerochaete sordida</name>
    <dbReference type="NCBI Taxonomy" id="48140"/>
    <lineage>
        <taxon>Eukaryota</taxon>
        <taxon>Fungi</taxon>
        <taxon>Dikarya</taxon>
        <taxon>Basidiomycota</taxon>
        <taxon>Agaricomycotina</taxon>
        <taxon>Agaricomycetes</taxon>
        <taxon>Polyporales</taxon>
        <taxon>Phanerochaetaceae</taxon>
        <taxon>Phanerochaete</taxon>
    </lineage>
</organism>